<dbReference type="Proteomes" id="UP001232725">
    <property type="component" value="Unassembled WGS sequence"/>
</dbReference>
<keyword evidence="3" id="KW-1185">Reference proteome</keyword>
<gene>
    <name evidence="1" type="ORF">Q9R02_14810</name>
    <name evidence="2" type="ORF">Q9R02_14820</name>
</gene>
<comment type="caution">
    <text evidence="2">The sequence shown here is derived from an EMBL/GenBank/DDBJ whole genome shotgun (WGS) entry which is preliminary data.</text>
</comment>
<dbReference type="EMBL" id="JAVALS010000015">
    <property type="protein sequence ID" value="MDP5228431.1"/>
    <property type="molecule type" value="Genomic_DNA"/>
</dbReference>
<dbReference type="EMBL" id="JAVALS010000015">
    <property type="protein sequence ID" value="MDP5228433.1"/>
    <property type="molecule type" value="Genomic_DNA"/>
</dbReference>
<proteinExistence type="predicted"/>
<protein>
    <submittedName>
        <fullName evidence="2">WXG100 family type VII secretion target</fullName>
    </submittedName>
</protein>
<name>A0ABT9IS81_9MICC</name>
<organism evidence="2 3">
    <name type="scientific">Arthrobacter horti</name>
    <dbReference type="NCBI Taxonomy" id="3068273"/>
    <lineage>
        <taxon>Bacteria</taxon>
        <taxon>Bacillati</taxon>
        <taxon>Actinomycetota</taxon>
        <taxon>Actinomycetes</taxon>
        <taxon>Micrococcales</taxon>
        <taxon>Micrococcaceae</taxon>
        <taxon>Arthrobacter</taxon>
    </lineage>
</organism>
<reference evidence="2 3" key="1">
    <citation type="submission" date="2023-08" db="EMBL/GenBank/DDBJ databases">
        <title>Arthrobacter horti sp. nov., isolated from forest soil.</title>
        <authorList>
            <person name="Park M."/>
        </authorList>
    </citation>
    <scope>NUCLEOTIDE SEQUENCE [LARGE SCALE GENOMIC DNA]</scope>
    <source>
        <strain evidence="2 3">YJM1</strain>
    </source>
</reference>
<sequence length="87" mass="9423">MGIWGADVQQLRALGKKLDNGGQTIDDQRTQLTSALNGTQWMGPDADKFKNEWQSQHVPALNKVAEALRTAGKSAAKNATEQETASK</sequence>
<accession>A0ABT9IS81</accession>
<evidence type="ECO:0000313" key="1">
    <source>
        <dbReference type="EMBL" id="MDP5228431.1"/>
    </source>
</evidence>
<dbReference type="InterPro" id="IPR036689">
    <property type="entry name" value="ESAT-6-like_sf"/>
</dbReference>
<dbReference type="SUPFAM" id="SSF140453">
    <property type="entry name" value="EsxAB dimer-like"/>
    <property type="match status" value="1"/>
</dbReference>
<evidence type="ECO:0000313" key="3">
    <source>
        <dbReference type="Proteomes" id="UP001232725"/>
    </source>
</evidence>
<evidence type="ECO:0000313" key="2">
    <source>
        <dbReference type="EMBL" id="MDP5228433.1"/>
    </source>
</evidence>
<dbReference type="Gene3D" id="1.10.287.1060">
    <property type="entry name" value="ESAT-6-like"/>
    <property type="match status" value="1"/>
</dbReference>
<dbReference type="RefSeq" id="WP_305997479.1">
    <property type="nucleotide sequence ID" value="NZ_JAVALS010000015.1"/>
</dbReference>